<dbReference type="Pfam" id="PF06119">
    <property type="entry name" value="NIDO"/>
    <property type="match status" value="1"/>
</dbReference>
<feature type="domain" description="NIDO" evidence="1">
    <location>
        <begin position="34"/>
        <end position="102"/>
    </location>
</feature>
<protein>
    <submittedName>
        <fullName evidence="2">TECTA protein</fullName>
    </submittedName>
</protein>
<dbReference type="EMBL" id="VZUH01000218">
    <property type="protein sequence ID" value="NXU82141.1"/>
    <property type="molecule type" value="Genomic_DNA"/>
</dbReference>
<reference evidence="2 3" key="1">
    <citation type="submission" date="2019-09" db="EMBL/GenBank/DDBJ databases">
        <title>Bird 10,000 Genomes (B10K) Project - Family phase.</title>
        <authorList>
            <person name="Zhang G."/>
        </authorList>
    </citation>
    <scope>NUCLEOTIDE SEQUENCE [LARGE SCALE GENOMIC DNA]</scope>
    <source>
        <strain evidence="2">OUT-0059</strain>
        <tissue evidence="2">Muscle</tissue>
    </source>
</reference>
<evidence type="ECO:0000313" key="2">
    <source>
        <dbReference type="EMBL" id="NXU82141.1"/>
    </source>
</evidence>
<proteinExistence type="predicted"/>
<dbReference type="AlphaFoldDB" id="A0A7L3NY91"/>
<accession>A0A7L3NY91</accession>
<dbReference type="GO" id="GO:0007160">
    <property type="term" value="P:cell-matrix adhesion"/>
    <property type="evidence" value="ECO:0007669"/>
    <property type="project" value="InterPro"/>
</dbReference>
<dbReference type="PANTHER" id="PTHR13802:SF59">
    <property type="entry name" value="SUSHI DOMAIN-CONTAINING PROTEIN 2"/>
    <property type="match status" value="1"/>
</dbReference>
<dbReference type="PANTHER" id="PTHR13802">
    <property type="entry name" value="MUCIN 4-RELATED"/>
    <property type="match status" value="1"/>
</dbReference>
<sequence>LQVNNNGVISFDDPVRQYTADPFPLADGGTFVAPYWADVDNVLGGDIFYRQTTDPALLAGISQNINQYFPETSFTATWAFVATWDHVAYYGSTSTKVRPVVG</sequence>
<gene>
    <name evidence="2" type="primary">Tecta_0</name>
    <name evidence="2" type="ORF">XIPELE_R15207</name>
</gene>
<dbReference type="InterPro" id="IPR051495">
    <property type="entry name" value="Epithelial_Barrier/Signaling"/>
</dbReference>
<feature type="non-terminal residue" evidence="2">
    <location>
        <position position="102"/>
    </location>
</feature>
<organism evidence="2 3">
    <name type="scientific">Xiphorhynchus elegans</name>
    <name type="common">elegant woodcreeper</name>
    <dbReference type="NCBI Taxonomy" id="269412"/>
    <lineage>
        <taxon>Eukaryota</taxon>
        <taxon>Metazoa</taxon>
        <taxon>Chordata</taxon>
        <taxon>Craniata</taxon>
        <taxon>Vertebrata</taxon>
        <taxon>Euteleostomi</taxon>
        <taxon>Archelosauria</taxon>
        <taxon>Archosauria</taxon>
        <taxon>Dinosauria</taxon>
        <taxon>Saurischia</taxon>
        <taxon>Theropoda</taxon>
        <taxon>Coelurosauria</taxon>
        <taxon>Aves</taxon>
        <taxon>Neognathae</taxon>
        <taxon>Neoaves</taxon>
        <taxon>Telluraves</taxon>
        <taxon>Australaves</taxon>
        <taxon>Passeriformes</taxon>
        <taxon>Dendrocolaptidae</taxon>
        <taxon>Xiphorhynchus</taxon>
    </lineage>
</organism>
<keyword evidence="3" id="KW-1185">Reference proteome</keyword>
<dbReference type="PROSITE" id="PS51220">
    <property type="entry name" value="NIDO"/>
    <property type="match status" value="1"/>
</dbReference>
<evidence type="ECO:0000313" key="3">
    <source>
        <dbReference type="Proteomes" id="UP000551443"/>
    </source>
</evidence>
<dbReference type="Proteomes" id="UP000551443">
    <property type="component" value="Unassembled WGS sequence"/>
</dbReference>
<comment type="caution">
    <text evidence="2">The sequence shown here is derived from an EMBL/GenBank/DDBJ whole genome shotgun (WGS) entry which is preliminary data.</text>
</comment>
<dbReference type="InterPro" id="IPR003886">
    <property type="entry name" value="NIDO_dom"/>
</dbReference>
<name>A0A7L3NY91_9DEND</name>
<evidence type="ECO:0000259" key="1">
    <source>
        <dbReference type="PROSITE" id="PS51220"/>
    </source>
</evidence>
<feature type="non-terminal residue" evidence="2">
    <location>
        <position position="1"/>
    </location>
</feature>